<keyword evidence="3" id="KW-1185">Reference proteome</keyword>
<name>A0A4U3M121_9ACTN</name>
<feature type="region of interest" description="Disordered" evidence="1">
    <location>
        <begin position="72"/>
        <end position="164"/>
    </location>
</feature>
<gene>
    <name evidence="2" type="ORF">FDA38_06195</name>
</gene>
<dbReference type="Proteomes" id="UP000305836">
    <property type="component" value="Unassembled WGS sequence"/>
</dbReference>
<proteinExistence type="predicted"/>
<protein>
    <submittedName>
        <fullName evidence="2">Uncharacterized protein</fullName>
    </submittedName>
</protein>
<dbReference type="RefSeq" id="WP_137253071.1">
    <property type="nucleotide sequence ID" value="NZ_JBHSPQ010000001.1"/>
</dbReference>
<organism evidence="2 3">
    <name type="scientific">Kribbella jiaozuonensis</name>
    <dbReference type="NCBI Taxonomy" id="2575441"/>
    <lineage>
        <taxon>Bacteria</taxon>
        <taxon>Bacillati</taxon>
        <taxon>Actinomycetota</taxon>
        <taxon>Actinomycetes</taxon>
        <taxon>Propionibacteriales</taxon>
        <taxon>Kribbellaceae</taxon>
        <taxon>Kribbella</taxon>
    </lineage>
</organism>
<sequence length="178" mass="19497">MHDDHDAGGARLPYQLRADTPDHFVILDFEEWKLIATAFGGAPQLLDAGADETVVRRLVERGVLEQVDRRTVERGPVGRRSRGISREDTPLEADTGLGGEQPVAVPPAAYPEVPADDSGYSTPDPEDERWAPGYDSEEPETPPAPWALTDPPAEPTPAATAEDDRRRALEDLLRILSR</sequence>
<dbReference type="AlphaFoldDB" id="A0A4U3M121"/>
<reference evidence="2 3" key="1">
    <citation type="submission" date="2019-04" db="EMBL/GenBank/DDBJ databases">
        <title>Kribbella sp. NEAU-THZ 27 nov., a novel actinomycete isolated from soil.</title>
        <authorList>
            <person name="Duan L."/>
        </authorList>
    </citation>
    <scope>NUCLEOTIDE SEQUENCE [LARGE SCALE GENOMIC DNA]</scope>
    <source>
        <strain evidence="3">NEAU-THZ27</strain>
    </source>
</reference>
<evidence type="ECO:0000256" key="1">
    <source>
        <dbReference type="SAM" id="MobiDB-lite"/>
    </source>
</evidence>
<dbReference type="EMBL" id="SZPZ01000001">
    <property type="protein sequence ID" value="TKK82375.1"/>
    <property type="molecule type" value="Genomic_DNA"/>
</dbReference>
<comment type="caution">
    <text evidence="2">The sequence shown here is derived from an EMBL/GenBank/DDBJ whole genome shotgun (WGS) entry which is preliminary data.</text>
</comment>
<accession>A0A4U3M121</accession>
<evidence type="ECO:0000313" key="2">
    <source>
        <dbReference type="EMBL" id="TKK82375.1"/>
    </source>
</evidence>
<evidence type="ECO:0000313" key="3">
    <source>
        <dbReference type="Proteomes" id="UP000305836"/>
    </source>
</evidence>